<proteinExistence type="predicted"/>
<evidence type="ECO:0000313" key="2">
    <source>
        <dbReference type="Proteomes" id="UP001055811"/>
    </source>
</evidence>
<comment type="caution">
    <text evidence="1">The sequence shown here is derived from an EMBL/GenBank/DDBJ whole genome shotgun (WGS) entry which is preliminary data.</text>
</comment>
<dbReference type="EMBL" id="CM042015">
    <property type="protein sequence ID" value="KAI3708429.1"/>
    <property type="molecule type" value="Genomic_DNA"/>
</dbReference>
<protein>
    <submittedName>
        <fullName evidence="1">Uncharacterized protein</fullName>
    </submittedName>
</protein>
<organism evidence="1 2">
    <name type="scientific">Cichorium intybus</name>
    <name type="common">Chicory</name>
    <dbReference type="NCBI Taxonomy" id="13427"/>
    <lineage>
        <taxon>Eukaryota</taxon>
        <taxon>Viridiplantae</taxon>
        <taxon>Streptophyta</taxon>
        <taxon>Embryophyta</taxon>
        <taxon>Tracheophyta</taxon>
        <taxon>Spermatophyta</taxon>
        <taxon>Magnoliopsida</taxon>
        <taxon>eudicotyledons</taxon>
        <taxon>Gunneridae</taxon>
        <taxon>Pentapetalae</taxon>
        <taxon>asterids</taxon>
        <taxon>campanulids</taxon>
        <taxon>Asterales</taxon>
        <taxon>Asteraceae</taxon>
        <taxon>Cichorioideae</taxon>
        <taxon>Cichorieae</taxon>
        <taxon>Cichoriinae</taxon>
        <taxon>Cichorium</taxon>
    </lineage>
</organism>
<reference evidence="2" key="1">
    <citation type="journal article" date="2022" name="Mol. Ecol. Resour.">
        <title>The genomes of chicory, endive, great burdock and yacon provide insights into Asteraceae palaeo-polyploidization history and plant inulin production.</title>
        <authorList>
            <person name="Fan W."/>
            <person name="Wang S."/>
            <person name="Wang H."/>
            <person name="Wang A."/>
            <person name="Jiang F."/>
            <person name="Liu H."/>
            <person name="Zhao H."/>
            <person name="Xu D."/>
            <person name="Zhang Y."/>
        </authorList>
    </citation>
    <scope>NUCLEOTIDE SEQUENCE [LARGE SCALE GENOMIC DNA]</scope>
    <source>
        <strain evidence="2">cv. Punajuju</strain>
    </source>
</reference>
<reference evidence="1 2" key="2">
    <citation type="journal article" date="2022" name="Mol. Ecol. Resour.">
        <title>The genomes of chicory, endive, great burdock and yacon provide insights into Asteraceae paleo-polyploidization history and plant inulin production.</title>
        <authorList>
            <person name="Fan W."/>
            <person name="Wang S."/>
            <person name="Wang H."/>
            <person name="Wang A."/>
            <person name="Jiang F."/>
            <person name="Liu H."/>
            <person name="Zhao H."/>
            <person name="Xu D."/>
            <person name="Zhang Y."/>
        </authorList>
    </citation>
    <scope>NUCLEOTIDE SEQUENCE [LARGE SCALE GENOMIC DNA]</scope>
    <source>
        <strain evidence="2">cv. Punajuju</strain>
        <tissue evidence="1">Leaves</tissue>
    </source>
</reference>
<keyword evidence="2" id="KW-1185">Reference proteome</keyword>
<gene>
    <name evidence="1" type="ORF">L2E82_37598</name>
</gene>
<sequence>MASTEEDEGWRVFLGDDEYNVLWTDYVGVMIIFMKTSRWYGKGPIYFSSTFSKRSIIFKHIRNFQRCVRLGKRFVNLTSTPYWVL</sequence>
<accession>A0ACB9AFP9</accession>
<name>A0ACB9AFP9_CICIN</name>
<evidence type="ECO:0000313" key="1">
    <source>
        <dbReference type="EMBL" id="KAI3708429.1"/>
    </source>
</evidence>
<dbReference type="Proteomes" id="UP001055811">
    <property type="component" value="Linkage Group LG07"/>
</dbReference>